<dbReference type="RefSeq" id="WP_024724665.1">
    <property type="nucleotide sequence ID" value="NZ_BAABZG010000001.1"/>
</dbReference>
<sequence length="131" mass="14157">MTIGTLGRKIVFEVSDETALILQEMTRETSGRWAIHEAMGAKPKAEFLGPGLQTVNLTIYLSAGLGVRPRSVLEAVEGMVEAGTAEYLVIGNRPVGKNPFRLTGSSETWSTIFSRGELVKAALSITLEEYA</sequence>
<organism evidence="1 2">
    <name type="scientific">Flavonifractor plautii</name>
    <name type="common">Fusobacterium plautii</name>
    <dbReference type="NCBI Taxonomy" id="292800"/>
    <lineage>
        <taxon>Bacteria</taxon>
        <taxon>Bacillati</taxon>
        <taxon>Bacillota</taxon>
        <taxon>Clostridia</taxon>
        <taxon>Eubacteriales</taxon>
        <taxon>Oscillospiraceae</taxon>
        <taxon>Flavonifractor</taxon>
    </lineage>
</organism>
<evidence type="ECO:0000313" key="1">
    <source>
        <dbReference type="EMBL" id="MDB7934502.1"/>
    </source>
</evidence>
<protein>
    <submittedName>
        <fullName evidence="1">Phage tail protein</fullName>
    </submittedName>
</protein>
<gene>
    <name evidence="1" type="ORF">PNE06_15565</name>
</gene>
<proteinExistence type="predicted"/>
<dbReference type="InterPro" id="IPR009734">
    <property type="entry name" value="Myoviridae_GpU"/>
</dbReference>
<dbReference type="Proteomes" id="UP001211173">
    <property type="component" value="Unassembled WGS sequence"/>
</dbReference>
<dbReference type="Pfam" id="PF06995">
    <property type="entry name" value="Phage_P2_GpU"/>
    <property type="match status" value="1"/>
</dbReference>
<accession>A0AAW6CNG2</accession>
<evidence type="ECO:0000313" key="2">
    <source>
        <dbReference type="Proteomes" id="UP001211173"/>
    </source>
</evidence>
<dbReference type="EMBL" id="JAQLWV010000025">
    <property type="protein sequence ID" value="MDB7934502.1"/>
    <property type="molecule type" value="Genomic_DNA"/>
</dbReference>
<comment type="caution">
    <text evidence="1">The sequence shown here is derived from an EMBL/GenBank/DDBJ whole genome shotgun (WGS) entry which is preliminary data.</text>
</comment>
<name>A0AAW6CNG2_FLAPL</name>
<dbReference type="AlphaFoldDB" id="A0AAW6CNG2"/>
<reference evidence="1" key="1">
    <citation type="submission" date="2023-01" db="EMBL/GenBank/DDBJ databases">
        <title>Human gut microbiome strain richness.</title>
        <authorList>
            <person name="Chen-Liaw A."/>
        </authorList>
    </citation>
    <scope>NUCLEOTIDE SEQUENCE</scope>
    <source>
        <strain evidence="1">1001287st1_F4_1001285I_161205</strain>
    </source>
</reference>